<feature type="transmembrane region" description="Helical" evidence="1">
    <location>
        <begin position="165"/>
        <end position="183"/>
    </location>
</feature>
<dbReference type="AlphaFoldDB" id="A0A6C0BN46"/>
<evidence type="ECO:0000313" key="2">
    <source>
        <dbReference type="EMBL" id="QHS93835.1"/>
    </source>
</evidence>
<feature type="transmembrane region" description="Helical" evidence="1">
    <location>
        <begin position="44"/>
        <end position="64"/>
    </location>
</feature>
<evidence type="ECO:0000256" key="1">
    <source>
        <dbReference type="SAM" id="Phobius"/>
    </source>
</evidence>
<sequence>MVSTGAEGNKWILVLSNIAYLIPAGVVLYQALKKHGQRMNKFIAAELVTVFVFVAIFTSSSYHMCRGDLAIREDVDPEQMDVQGDADLDPCAACPDNTVSWIKHIPPSNQEITYQLSKSYDHLFAMFALLIVLVNVIPLKQNFRHLYIVISLLWMGMFLESGNELVSGLPLIVVTVLVFMFWISVRKNISWRRNVTWTAALVCVIAAFIFYTLDPYWLMHSLWHIFGALAGALLLAQTAGCYENVRGPIKLPVQVIFKTLSQCRS</sequence>
<dbReference type="EMBL" id="MN739210">
    <property type="protein sequence ID" value="QHS93835.1"/>
    <property type="molecule type" value="Genomic_DNA"/>
</dbReference>
<organism evidence="2">
    <name type="scientific">viral metagenome</name>
    <dbReference type="NCBI Taxonomy" id="1070528"/>
    <lineage>
        <taxon>unclassified sequences</taxon>
        <taxon>metagenomes</taxon>
        <taxon>organismal metagenomes</taxon>
    </lineage>
</organism>
<proteinExistence type="predicted"/>
<reference evidence="2" key="1">
    <citation type="journal article" date="2020" name="Nature">
        <title>Giant virus diversity and host interactions through global metagenomics.</title>
        <authorList>
            <person name="Schulz F."/>
            <person name="Roux S."/>
            <person name="Paez-Espino D."/>
            <person name="Jungbluth S."/>
            <person name="Walsh D.A."/>
            <person name="Denef V.J."/>
            <person name="McMahon K.D."/>
            <person name="Konstantinidis K.T."/>
            <person name="Eloe-Fadrosh E.A."/>
            <person name="Kyrpides N.C."/>
            <person name="Woyke T."/>
        </authorList>
    </citation>
    <scope>NUCLEOTIDE SEQUENCE</scope>
    <source>
        <strain evidence="2">GVMAG-M-3300018080-19</strain>
    </source>
</reference>
<name>A0A6C0BN46_9ZZZZ</name>
<feature type="transmembrane region" description="Helical" evidence="1">
    <location>
        <begin position="195"/>
        <end position="211"/>
    </location>
</feature>
<feature type="transmembrane region" description="Helical" evidence="1">
    <location>
        <begin position="12"/>
        <end position="32"/>
    </location>
</feature>
<keyword evidence="1" id="KW-0472">Membrane</keyword>
<keyword evidence="1" id="KW-0812">Transmembrane</keyword>
<accession>A0A6C0BN46</accession>
<keyword evidence="1" id="KW-1133">Transmembrane helix</keyword>
<protein>
    <submittedName>
        <fullName evidence="2">Uncharacterized protein</fullName>
    </submittedName>
</protein>
<feature type="transmembrane region" description="Helical" evidence="1">
    <location>
        <begin position="119"/>
        <end position="136"/>
    </location>
</feature>
<feature type="transmembrane region" description="Helical" evidence="1">
    <location>
        <begin position="217"/>
        <end position="236"/>
    </location>
</feature>